<dbReference type="PANTHER" id="PTHR47331">
    <property type="entry name" value="PHD-TYPE DOMAIN-CONTAINING PROTEIN"/>
    <property type="match status" value="1"/>
</dbReference>
<name>A0ABD0MSN0_CIRMR</name>
<accession>A0ABD0MSN0</accession>
<protein>
    <submittedName>
        <fullName evidence="1">Uncharacterized protein</fullName>
    </submittedName>
</protein>
<dbReference type="AlphaFoldDB" id="A0ABD0MSN0"/>
<dbReference type="Proteomes" id="UP001529510">
    <property type="component" value="Unassembled WGS sequence"/>
</dbReference>
<keyword evidence="2" id="KW-1185">Reference proteome</keyword>
<dbReference type="EMBL" id="JAMKFB020000146">
    <property type="protein sequence ID" value="KAL0153034.1"/>
    <property type="molecule type" value="Genomic_DNA"/>
</dbReference>
<gene>
    <name evidence="1" type="ORF">M9458_051633</name>
</gene>
<feature type="non-terminal residue" evidence="1">
    <location>
        <position position="1"/>
    </location>
</feature>
<sequence>LQQFYTFTDYLNALIQPSAESCPSIATAKDYKEAEISAHRQIQAESFPDEVFHSKSGKTLPPNSRLLCLAPELDISTNLIRVGGRLRQINSLEEDNIHPIVLDPHHPLTKLIIKDFDDCLHHPEPERVFSELRRKYWILRTSSCQTSSAPVHTMPEMVGRRNEKRLGIIFKCMTTCAVHIDLLASLDSDSFLMALRRFIAR</sequence>
<feature type="non-terminal residue" evidence="1">
    <location>
        <position position="201"/>
    </location>
</feature>
<organism evidence="1 2">
    <name type="scientific">Cirrhinus mrigala</name>
    <name type="common">Mrigala</name>
    <dbReference type="NCBI Taxonomy" id="683832"/>
    <lineage>
        <taxon>Eukaryota</taxon>
        <taxon>Metazoa</taxon>
        <taxon>Chordata</taxon>
        <taxon>Craniata</taxon>
        <taxon>Vertebrata</taxon>
        <taxon>Euteleostomi</taxon>
        <taxon>Actinopterygii</taxon>
        <taxon>Neopterygii</taxon>
        <taxon>Teleostei</taxon>
        <taxon>Ostariophysi</taxon>
        <taxon>Cypriniformes</taxon>
        <taxon>Cyprinidae</taxon>
        <taxon>Labeoninae</taxon>
        <taxon>Labeonini</taxon>
        <taxon>Cirrhinus</taxon>
    </lineage>
</organism>
<evidence type="ECO:0000313" key="2">
    <source>
        <dbReference type="Proteomes" id="UP001529510"/>
    </source>
</evidence>
<proteinExistence type="predicted"/>
<comment type="caution">
    <text evidence="1">The sequence shown here is derived from an EMBL/GenBank/DDBJ whole genome shotgun (WGS) entry which is preliminary data.</text>
</comment>
<evidence type="ECO:0000313" key="1">
    <source>
        <dbReference type="EMBL" id="KAL0153034.1"/>
    </source>
</evidence>
<reference evidence="1 2" key="1">
    <citation type="submission" date="2024-05" db="EMBL/GenBank/DDBJ databases">
        <title>Genome sequencing and assembly of Indian major carp, Cirrhinus mrigala (Hamilton, 1822).</title>
        <authorList>
            <person name="Mohindra V."/>
            <person name="Chowdhury L.M."/>
            <person name="Lal K."/>
            <person name="Jena J.K."/>
        </authorList>
    </citation>
    <scope>NUCLEOTIDE SEQUENCE [LARGE SCALE GENOMIC DNA]</scope>
    <source>
        <strain evidence="1">CM1030</strain>
        <tissue evidence="1">Blood</tissue>
    </source>
</reference>